<gene>
    <name evidence="1" type="ORF">LSINAPIS_LOCUS15552</name>
</gene>
<evidence type="ECO:0000313" key="2">
    <source>
        <dbReference type="Proteomes" id="UP000324832"/>
    </source>
</evidence>
<dbReference type="Proteomes" id="UP000324832">
    <property type="component" value="Unassembled WGS sequence"/>
</dbReference>
<sequence>MDIINEIEDITVSSSSECVPEDCGDSGYVQCTWMTPILIAAPSSSEEYYSQLQYHGQKYCVSIEVPKACCYTG</sequence>
<name>A0A5E4R7Z9_9NEOP</name>
<dbReference type="EMBL" id="FZQP02007080">
    <property type="protein sequence ID" value="VVD06139.1"/>
    <property type="molecule type" value="Genomic_DNA"/>
</dbReference>
<dbReference type="AlphaFoldDB" id="A0A5E4R7Z9"/>
<keyword evidence="2" id="KW-1185">Reference proteome</keyword>
<protein>
    <submittedName>
        <fullName evidence="1">Uncharacterized protein</fullName>
    </submittedName>
</protein>
<reference evidence="1 2" key="1">
    <citation type="submission" date="2017-07" db="EMBL/GenBank/DDBJ databases">
        <authorList>
            <person name="Talla V."/>
            <person name="Backstrom N."/>
        </authorList>
    </citation>
    <scope>NUCLEOTIDE SEQUENCE [LARGE SCALE GENOMIC DNA]</scope>
</reference>
<organism evidence="1 2">
    <name type="scientific">Leptidea sinapis</name>
    <dbReference type="NCBI Taxonomy" id="189913"/>
    <lineage>
        <taxon>Eukaryota</taxon>
        <taxon>Metazoa</taxon>
        <taxon>Ecdysozoa</taxon>
        <taxon>Arthropoda</taxon>
        <taxon>Hexapoda</taxon>
        <taxon>Insecta</taxon>
        <taxon>Pterygota</taxon>
        <taxon>Neoptera</taxon>
        <taxon>Endopterygota</taxon>
        <taxon>Lepidoptera</taxon>
        <taxon>Glossata</taxon>
        <taxon>Ditrysia</taxon>
        <taxon>Papilionoidea</taxon>
        <taxon>Pieridae</taxon>
        <taxon>Dismorphiinae</taxon>
        <taxon>Leptidea</taxon>
    </lineage>
</organism>
<proteinExistence type="predicted"/>
<accession>A0A5E4R7Z9</accession>
<evidence type="ECO:0000313" key="1">
    <source>
        <dbReference type="EMBL" id="VVD06139.1"/>
    </source>
</evidence>